<protein>
    <recommendedName>
        <fullName evidence="6">RNA polymerase Rpb7-like N-terminal domain-containing protein</fullName>
    </recommendedName>
</protein>
<comment type="similarity">
    <text evidence="2">Belongs to the eukaryotic RPB7/RPC8 RNA polymerase subunit family.</text>
</comment>
<keyword evidence="3" id="KW-0240">DNA-directed RNA polymerase</keyword>
<dbReference type="GO" id="GO:0000932">
    <property type="term" value="C:P-body"/>
    <property type="evidence" value="ECO:0007669"/>
    <property type="project" value="TreeGrafter"/>
</dbReference>
<evidence type="ECO:0000259" key="6">
    <source>
        <dbReference type="Pfam" id="PF03876"/>
    </source>
</evidence>
<dbReference type="FunFam" id="2.40.50.140:FF:000043">
    <property type="entry name" value="DNA-directed RNA polymerase II subunit RPB7"/>
    <property type="match status" value="1"/>
</dbReference>
<dbReference type="Gene3D" id="2.40.50.140">
    <property type="entry name" value="Nucleic acid-binding proteins"/>
    <property type="match status" value="1"/>
</dbReference>
<dbReference type="Pfam" id="PF03876">
    <property type="entry name" value="SHS2_Rpb7-N"/>
    <property type="match status" value="1"/>
</dbReference>
<dbReference type="AlphaFoldDB" id="A0A7S0BQA4"/>
<dbReference type="PANTHER" id="PTHR12709:SF4">
    <property type="entry name" value="DNA-DIRECTED RNA POLYMERASE II SUBUNIT RPB7"/>
    <property type="match status" value="1"/>
</dbReference>
<evidence type="ECO:0000313" key="7">
    <source>
        <dbReference type="EMBL" id="CAD8399298.1"/>
    </source>
</evidence>
<proteinExistence type="inferred from homology"/>
<evidence type="ECO:0000256" key="5">
    <source>
        <dbReference type="ARBA" id="ARBA00023242"/>
    </source>
</evidence>
<dbReference type="InterPro" id="IPR036898">
    <property type="entry name" value="RNA_pol_Rpb7-like_N_sf"/>
</dbReference>
<dbReference type="GO" id="GO:0003727">
    <property type="term" value="F:single-stranded RNA binding"/>
    <property type="evidence" value="ECO:0007669"/>
    <property type="project" value="TreeGrafter"/>
</dbReference>
<evidence type="ECO:0000256" key="3">
    <source>
        <dbReference type="ARBA" id="ARBA00022478"/>
    </source>
</evidence>
<name>A0A7S0BQA4_9RHOD</name>
<keyword evidence="4" id="KW-0804">Transcription</keyword>
<comment type="subcellular location">
    <subcellularLocation>
        <location evidence="1">Nucleus</location>
    </subcellularLocation>
</comment>
<keyword evidence="5" id="KW-0539">Nucleus</keyword>
<dbReference type="GO" id="GO:0003697">
    <property type="term" value="F:single-stranded DNA binding"/>
    <property type="evidence" value="ECO:0007669"/>
    <property type="project" value="TreeGrafter"/>
</dbReference>
<dbReference type="GO" id="GO:0060213">
    <property type="term" value="P:positive regulation of nuclear-transcribed mRNA poly(A) tail shortening"/>
    <property type="evidence" value="ECO:0007669"/>
    <property type="project" value="TreeGrafter"/>
</dbReference>
<feature type="domain" description="RNA polymerase Rpb7-like N-terminal" evidence="6">
    <location>
        <begin position="11"/>
        <end position="54"/>
    </location>
</feature>
<evidence type="ECO:0000256" key="4">
    <source>
        <dbReference type="ARBA" id="ARBA00023163"/>
    </source>
</evidence>
<dbReference type="EMBL" id="HBEK01016981">
    <property type="protein sequence ID" value="CAD8399298.1"/>
    <property type="molecule type" value="Transcribed_RNA"/>
</dbReference>
<gene>
    <name evidence="7" type="ORF">RMAR0315_LOCUS9290</name>
</gene>
<dbReference type="SUPFAM" id="SSF50249">
    <property type="entry name" value="Nucleic acid-binding proteins"/>
    <property type="match status" value="1"/>
</dbReference>
<dbReference type="PANTHER" id="PTHR12709">
    <property type="entry name" value="DNA-DIRECTED RNA POLYMERASE II, III"/>
    <property type="match status" value="1"/>
</dbReference>
<dbReference type="GO" id="GO:0031369">
    <property type="term" value="F:translation initiation factor binding"/>
    <property type="evidence" value="ECO:0007669"/>
    <property type="project" value="TreeGrafter"/>
</dbReference>
<dbReference type="InterPro" id="IPR012340">
    <property type="entry name" value="NA-bd_OB-fold"/>
</dbReference>
<dbReference type="CDD" id="cd04329">
    <property type="entry name" value="RNAP_II_Rpb7_N"/>
    <property type="match status" value="1"/>
</dbReference>
<evidence type="ECO:0000256" key="1">
    <source>
        <dbReference type="ARBA" id="ARBA00004123"/>
    </source>
</evidence>
<dbReference type="GO" id="GO:0005665">
    <property type="term" value="C:RNA polymerase II, core complex"/>
    <property type="evidence" value="ECO:0007669"/>
    <property type="project" value="TreeGrafter"/>
</dbReference>
<dbReference type="Gene3D" id="3.30.1490.120">
    <property type="entry name" value="RNA polymerase Rpb7-like, N-terminal domain"/>
    <property type="match status" value="1"/>
</dbReference>
<dbReference type="GO" id="GO:0006367">
    <property type="term" value="P:transcription initiation at RNA polymerase II promoter"/>
    <property type="evidence" value="ECO:0007669"/>
    <property type="project" value="TreeGrafter"/>
</dbReference>
<dbReference type="InterPro" id="IPR005576">
    <property type="entry name" value="Rpb7-like_N"/>
</dbReference>
<reference evidence="7" key="1">
    <citation type="submission" date="2021-01" db="EMBL/GenBank/DDBJ databases">
        <authorList>
            <person name="Corre E."/>
            <person name="Pelletier E."/>
            <person name="Niang G."/>
            <person name="Scheremetjew M."/>
            <person name="Finn R."/>
            <person name="Kale V."/>
            <person name="Holt S."/>
            <person name="Cochrane G."/>
            <person name="Meng A."/>
            <person name="Brown T."/>
            <person name="Cohen L."/>
        </authorList>
    </citation>
    <scope>NUCLEOTIDE SEQUENCE</scope>
    <source>
        <strain evidence="7">UTEX LB 2760</strain>
    </source>
</reference>
<dbReference type="GO" id="GO:0045948">
    <property type="term" value="P:positive regulation of translational initiation"/>
    <property type="evidence" value="ECO:0007669"/>
    <property type="project" value="TreeGrafter"/>
</dbReference>
<organism evidence="7">
    <name type="scientific">Rhodosorus marinus</name>
    <dbReference type="NCBI Taxonomy" id="101924"/>
    <lineage>
        <taxon>Eukaryota</taxon>
        <taxon>Rhodophyta</taxon>
        <taxon>Stylonematophyceae</taxon>
        <taxon>Stylonematales</taxon>
        <taxon>Stylonemataceae</taxon>
        <taxon>Rhodosorus</taxon>
    </lineage>
</organism>
<evidence type="ECO:0000256" key="2">
    <source>
        <dbReference type="ARBA" id="ARBA00009307"/>
    </source>
</evidence>
<dbReference type="InterPro" id="IPR045113">
    <property type="entry name" value="Rpb7-like"/>
</dbReference>
<accession>A0A7S0BQA4</accession>
<dbReference type="FunFam" id="3.30.1490.120:FF:000001">
    <property type="entry name" value="DNA-directed RNA polymerase II subunit RPB7"/>
    <property type="match status" value="1"/>
</dbReference>
<dbReference type="SUPFAM" id="SSF88798">
    <property type="entry name" value="N-terminal, heterodimerisation domain of RBP7 (RpoE)"/>
    <property type="match status" value="1"/>
</dbReference>
<sequence length="178" mass="19785">MGFFVVKLVKYLQVHPRFFNASLSDTLKQRLISEVEGQFAGRHGFIVIVQKIEEPIPVGEIDSSTGFAVFPIKYHALVFRPFRGEVLDSIVTRVLPLGFLASAGPLDIFVSHHCLPSDMKYDQQGECWVSINQADKIENKTAVRLKLIGLKVEATKMLATGSMKEDFLGPIASSADYI</sequence>